<dbReference type="InterPro" id="IPR050109">
    <property type="entry name" value="HTH-type_TetR-like_transc_reg"/>
</dbReference>
<sequence>MPKRVDHEQRRREIIEAAWRLVARGGFAAATMREIAAEAGFANGGLKYYFDSKDDLLIAAFQHTFYRVNERAALSIGDRTGLEAIRLLCLEMLPLDDERSVEARVAVAFWDRAASSKAMRKIHADSFAIWRTWMENELQTARRNGRLNTAVSDRQIVDEFLAVTAGLRIMPILEAGAAEPLDQVELIDALVARLEAGDPAHVQPRTAAATPTA</sequence>
<dbReference type="InterPro" id="IPR001647">
    <property type="entry name" value="HTH_TetR"/>
</dbReference>
<keyword evidence="8" id="KW-1185">Reference proteome</keyword>
<dbReference type="Gene3D" id="1.10.357.10">
    <property type="entry name" value="Tetracycline Repressor, domain 2"/>
    <property type="match status" value="1"/>
</dbReference>
<dbReference type="Proteomes" id="UP001157034">
    <property type="component" value="Unassembled WGS sequence"/>
</dbReference>
<evidence type="ECO:0000313" key="7">
    <source>
        <dbReference type="EMBL" id="GMA95874.1"/>
    </source>
</evidence>
<evidence type="ECO:0000313" key="8">
    <source>
        <dbReference type="Proteomes" id="UP001157034"/>
    </source>
</evidence>
<feature type="DNA-binding region" description="H-T-H motif" evidence="5">
    <location>
        <begin position="31"/>
        <end position="50"/>
    </location>
</feature>
<keyword evidence="4" id="KW-0804">Transcription</keyword>
<evidence type="ECO:0000256" key="4">
    <source>
        <dbReference type="ARBA" id="ARBA00023163"/>
    </source>
</evidence>
<reference evidence="8" key="1">
    <citation type="journal article" date="2019" name="Int. J. Syst. Evol. Microbiol.">
        <title>The Global Catalogue of Microorganisms (GCM) 10K type strain sequencing project: providing services to taxonomists for standard genome sequencing and annotation.</title>
        <authorList>
            <consortium name="The Broad Institute Genomics Platform"/>
            <consortium name="The Broad Institute Genome Sequencing Center for Infectious Disease"/>
            <person name="Wu L."/>
            <person name="Ma J."/>
        </authorList>
    </citation>
    <scope>NUCLEOTIDE SEQUENCE [LARGE SCALE GENOMIC DNA]</scope>
    <source>
        <strain evidence="8">NBRC 108894</strain>
    </source>
</reference>
<dbReference type="EMBL" id="BSVB01000001">
    <property type="protein sequence ID" value="GMA95874.1"/>
    <property type="molecule type" value="Genomic_DNA"/>
</dbReference>
<accession>A0ABQ6K916</accession>
<protein>
    <submittedName>
        <fullName evidence="7">Transcriptional regulator</fullName>
    </submittedName>
</protein>
<dbReference type="RefSeq" id="WP_284254566.1">
    <property type="nucleotide sequence ID" value="NZ_BAAAQO010000001.1"/>
</dbReference>
<name>A0ABQ6K916_9MICO</name>
<evidence type="ECO:0000259" key="6">
    <source>
        <dbReference type="PROSITE" id="PS50977"/>
    </source>
</evidence>
<evidence type="ECO:0000256" key="1">
    <source>
        <dbReference type="ARBA" id="ARBA00022491"/>
    </source>
</evidence>
<dbReference type="SUPFAM" id="SSF46689">
    <property type="entry name" value="Homeodomain-like"/>
    <property type="match status" value="1"/>
</dbReference>
<dbReference type="InterPro" id="IPR009057">
    <property type="entry name" value="Homeodomain-like_sf"/>
</dbReference>
<dbReference type="PANTHER" id="PTHR30055">
    <property type="entry name" value="HTH-TYPE TRANSCRIPTIONAL REGULATOR RUTR"/>
    <property type="match status" value="1"/>
</dbReference>
<comment type="caution">
    <text evidence="7">The sequence shown here is derived from an EMBL/GenBank/DDBJ whole genome shotgun (WGS) entry which is preliminary data.</text>
</comment>
<dbReference type="InterPro" id="IPR039538">
    <property type="entry name" value="BetI_C"/>
</dbReference>
<feature type="domain" description="HTH tetR-type" evidence="6">
    <location>
        <begin position="8"/>
        <end position="68"/>
    </location>
</feature>
<dbReference type="PRINTS" id="PR00455">
    <property type="entry name" value="HTHTETR"/>
</dbReference>
<dbReference type="PROSITE" id="PS50977">
    <property type="entry name" value="HTH_TETR_2"/>
    <property type="match status" value="1"/>
</dbReference>
<keyword evidence="2" id="KW-0805">Transcription regulation</keyword>
<evidence type="ECO:0000256" key="5">
    <source>
        <dbReference type="PROSITE-ProRule" id="PRU00335"/>
    </source>
</evidence>
<evidence type="ECO:0000256" key="2">
    <source>
        <dbReference type="ARBA" id="ARBA00023015"/>
    </source>
</evidence>
<evidence type="ECO:0000256" key="3">
    <source>
        <dbReference type="ARBA" id="ARBA00023125"/>
    </source>
</evidence>
<keyword evidence="3 5" id="KW-0238">DNA-binding</keyword>
<dbReference type="Pfam" id="PF13977">
    <property type="entry name" value="TetR_C_6"/>
    <property type="match status" value="1"/>
</dbReference>
<dbReference type="PANTHER" id="PTHR30055:SF228">
    <property type="entry name" value="TRANSCRIPTIONAL REGULATOR-RELATED"/>
    <property type="match status" value="1"/>
</dbReference>
<keyword evidence="1" id="KW-0678">Repressor</keyword>
<gene>
    <name evidence="7" type="ORF">GCM10025881_26980</name>
</gene>
<organism evidence="7 8">
    <name type="scientific">Pseudolysinimonas kribbensis</name>
    <dbReference type="NCBI Taxonomy" id="433641"/>
    <lineage>
        <taxon>Bacteria</taxon>
        <taxon>Bacillati</taxon>
        <taxon>Actinomycetota</taxon>
        <taxon>Actinomycetes</taxon>
        <taxon>Micrococcales</taxon>
        <taxon>Microbacteriaceae</taxon>
        <taxon>Pseudolysinimonas</taxon>
    </lineage>
</organism>
<dbReference type="Pfam" id="PF00440">
    <property type="entry name" value="TetR_N"/>
    <property type="match status" value="1"/>
</dbReference>
<proteinExistence type="predicted"/>
<dbReference type="InterPro" id="IPR036271">
    <property type="entry name" value="Tet_transcr_reg_TetR-rel_C_sf"/>
</dbReference>
<dbReference type="SUPFAM" id="SSF48498">
    <property type="entry name" value="Tetracyclin repressor-like, C-terminal domain"/>
    <property type="match status" value="1"/>
</dbReference>